<gene>
    <name evidence="1" type="ORF">HINF_LOCUS699</name>
</gene>
<evidence type="ECO:0000313" key="2">
    <source>
        <dbReference type="Proteomes" id="UP001642409"/>
    </source>
</evidence>
<keyword evidence="2" id="KW-1185">Reference proteome</keyword>
<organism evidence="1 2">
    <name type="scientific">Hexamita inflata</name>
    <dbReference type="NCBI Taxonomy" id="28002"/>
    <lineage>
        <taxon>Eukaryota</taxon>
        <taxon>Metamonada</taxon>
        <taxon>Diplomonadida</taxon>
        <taxon>Hexamitidae</taxon>
        <taxon>Hexamitinae</taxon>
        <taxon>Hexamita</taxon>
    </lineage>
</organism>
<proteinExistence type="predicted"/>
<comment type="caution">
    <text evidence="1">The sequence shown here is derived from an EMBL/GenBank/DDBJ whole genome shotgun (WGS) entry which is preliminary data.</text>
</comment>
<dbReference type="Proteomes" id="UP001642409">
    <property type="component" value="Unassembled WGS sequence"/>
</dbReference>
<name>A0ABP1GK99_9EUKA</name>
<reference evidence="1 2" key="1">
    <citation type="submission" date="2024-07" db="EMBL/GenBank/DDBJ databases">
        <authorList>
            <person name="Akdeniz Z."/>
        </authorList>
    </citation>
    <scope>NUCLEOTIDE SEQUENCE [LARGE SCALE GENOMIC DNA]</scope>
</reference>
<protein>
    <submittedName>
        <fullName evidence="1">Hypothetical_protein</fullName>
    </submittedName>
</protein>
<dbReference type="EMBL" id="CAXDID020000001">
    <property type="protein sequence ID" value="CAL5970759.1"/>
    <property type="molecule type" value="Genomic_DNA"/>
</dbReference>
<evidence type="ECO:0000313" key="1">
    <source>
        <dbReference type="EMBL" id="CAL5970759.1"/>
    </source>
</evidence>
<accession>A0ABP1GK99</accession>
<sequence length="324" mass="38069">MKSIRKNIHNRDVKQLSKIVYQVYDIQKQFPSNYVEQLNDAIASDIRSDFEFKQSKQMMSNILEYFSDTHLNEYMEANQLLRNGLMITILRMHMQVDVNYQVTLIKLVLNLLSTGVDVTQFVLPVTHFVKSVCKILQSMVRASRMNEDFRRLLCHALNLLVSFREQAIEQSQPDLLNVIDLVQEIQQFYITKLSQMQYQFVQENFISLKAAKVFVELLGPDIDPNLLLKLVHIKQLHISLEENVKYSREKSLEMIQHLKTVTNQKVIVMILNLLDEEVAVEYIMQNKNILNVVKTGFANIKPLIKKLEIEGELDDEQREFYNEW</sequence>